<sequence>MGGFGSAVLEALNEMGLRPEVRVLGLPDRFLEHGPIPSLHRQAGIDPEGIRKALEEMGVERVRERA</sequence>
<dbReference type="GO" id="GO:0008661">
    <property type="term" value="F:1-deoxy-D-xylulose-5-phosphate synthase activity"/>
    <property type="evidence" value="ECO:0007669"/>
    <property type="project" value="UniProtKB-EC"/>
</dbReference>
<organism evidence="3 4">
    <name type="scientific">Thermus aquaticus</name>
    <dbReference type="NCBI Taxonomy" id="271"/>
    <lineage>
        <taxon>Bacteria</taxon>
        <taxon>Thermotogati</taxon>
        <taxon>Deinococcota</taxon>
        <taxon>Deinococci</taxon>
        <taxon>Thermales</taxon>
        <taxon>Thermaceae</taxon>
        <taxon>Thermus</taxon>
    </lineage>
</organism>
<feature type="domain" description="Transketolase C-terminal" evidence="1">
    <location>
        <begin position="2"/>
        <end position="50"/>
    </location>
</feature>
<comment type="caution">
    <text evidence="3">The sequence shown here is derived from an EMBL/GenBank/DDBJ whole genome shotgun (WGS) entry which is preliminary data.</text>
</comment>
<reference evidence="3 4" key="1">
    <citation type="submission" date="2015-07" db="EMBL/GenBank/DDBJ databases">
        <authorList>
            <person name="Noorani M."/>
        </authorList>
    </citation>
    <scope>NUCLEOTIDE SEQUENCE [LARGE SCALE GENOMIC DNA]</scope>
    <source>
        <strain evidence="4">ATCC 25104 / DSM 625 / JCM 10724 / NBRC 103206 / NCIMB 11243 / YT-1</strain>
        <strain evidence="3">YT-1</strain>
    </source>
</reference>
<dbReference type="EMBL" id="LHCI01000062">
    <property type="protein sequence ID" value="KOX91245.1"/>
    <property type="molecule type" value="Genomic_DNA"/>
</dbReference>
<accession>A0A0M9AGZ7</accession>
<dbReference type="SUPFAM" id="SSF52922">
    <property type="entry name" value="TK C-terminal domain-like"/>
    <property type="match status" value="1"/>
</dbReference>
<proteinExistence type="predicted"/>
<evidence type="ECO:0000259" key="1">
    <source>
        <dbReference type="Pfam" id="PF02780"/>
    </source>
</evidence>
<keyword evidence="3" id="KW-0808">Transferase</keyword>
<dbReference type="InterPro" id="IPR033248">
    <property type="entry name" value="Transketolase_C"/>
</dbReference>
<reference evidence="4" key="2">
    <citation type="submission" date="2015-07" db="EMBL/GenBank/DDBJ databases">
        <authorList>
            <person name="Zylicz-Stachula A."/>
            <person name="Jezewska-Frackowiak J."/>
            <person name="Czajkowska E."/>
            <person name="Skowron P.M."/>
        </authorList>
    </citation>
    <scope>NUCLEOTIDE SEQUENCE [LARGE SCALE GENOMIC DNA]</scope>
    <source>
        <strain evidence="4">ATCC 25104 / DSM 625 / JCM 10724 / NBRC 103206 / NCIMB 11243 / YT-1</strain>
    </source>
</reference>
<evidence type="ECO:0000313" key="4">
    <source>
        <dbReference type="Proteomes" id="UP000037685"/>
    </source>
</evidence>
<protein>
    <submittedName>
        <fullName evidence="3">1-deoxy-D-xylulose-5-phosphate synthase</fullName>
        <ecNumber evidence="3">2.2.1.7</ecNumber>
    </submittedName>
</protein>
<dbReference type="EMBL" id="LHCI01000056">
    <property type="protein sequence ID" value="KOX91248.1"/>
    <property type="molecule type" value="Genomic_DNA"/>
</dbReference>
<dbReference type="Proteomes" id="UP000037685">
    <property type="component" value="Unassembled WGS sequence"/>
</dbReference>
<dbReference type="PATRIC" id="fig|271.14.peg.82"/>
<dbReference type="InterPro" id="IPR009014">
    <property type="entry name" value="Transketo_C/PFOR_II"/>
</dbReference>
<dbReference type="Pfam" id="PF02780">
    <property type="entry name" value="Transketolase_C"/>
    <property type="match status" value="1"/>
</dbReference>
<gene>
    <name evidence="3" type="primary">dxs_1</name>
    <name evidence="2" type="synonym">dxs_2</name>
    <name evidence="3" type="ORF">BVI061214_00037</name>
    <name evidence="2" type="ORF">BVI061214_00040</name>
</gene>
<name>A0A0M9AGZ7_THEAQ</name>
<dbReference type="EC" id="2.2.1.7" evidence="3"/>
<evidence type="ECO:0000313" key="2">
    <source>
        <dbReference type="EMBL" id="KOX91245.1"/>
    </source>
</evidence>
<dbReference type="AlphaFoldDB" id="A0A0M9AGZ7"/>
<evidence type="ECO:0000313" key="3">
    <source>
        <dbReference type="EMBL" id="KOX91248.1"/>
    </source>
</evidence>
<dbReference type="Gene3D" id="3.40.50.920">
    <property type="match status" value="1"/>
</dbReference>